<sequence>MPRWHTRLPLALRPIRAGSWCRTFASGSNCPRHEQVSVRCGSSGHIAVDLHNHLYQPPTAPLVIYLPSFSRQPHLSPPLPEFIKRYPTAVINYRWPEDSILSDPVPAGQNSQPEDDSIVPTNPLHWPTPIHDTLFGYSWITDNLVPPDSQRRDIYVVGSYLGASLAASLALTESHTHERMAVRGVALYNGIYDWTAFLPPQNNNPSTDALAAMKSLLELPDDDAEGSAMHYLRQLVPTLFKTPSNLFDPFASAVLFFRSTGLLVPSSFEPSGSTIPPELERAIAELSLDEASTPVPGSPEAARLEVAFKAPRKGYMAFPPRQSMLRIPEALILHETETVQPGRGRGRKRSTASRNNFASQAKELARVMRRSISLYEMRERIRLDDIDEGAGVEAERRVQLRDLGTEDVAEDALGPAVEEWLEEKMNACDVKA</sequence>
<dbReference type="InterPro" id="IPR029058">
    <property type="entry name" value="AB_hydrolase_fold"/>
</dbReference>
<evidence type="ECO:0008006" key="3">
    <source>
        <dbReference type="Google" id="ProtNLM"/>
    </source>
</evidence>
<protein>
    <recommendedName>
        <fullName evidence="3">Alpha/beta hydrolase fold-3 domain-containing protein</fullName>
    </recommendedName>
</protein>
<dbReference type="SUPFAM" id="SSF53474">
    <property type="entry name" value="alpha/beta-Hydrolases"/>
    <property type="match status" value="1"/>
</dbReference>
<evidence type="ECO:0000313" key="2">
    <source>
        <dbReference type="Proteomes" id="UP000294847"/>
    </source>
</evidence>
<reference evidence="1 2" key="1">
    <citation type="journal article" date="2019" name="Mol. Biol. Evol.">
        <title>Blast fungal genomes show frequent chromosomal changes, gene gains and losses, and effector gene turnover.</title>
        <authorList>
            <person name="Gomez Luciano L.B."/>
            <person name="Jason Tsai I."/>
            <person name="Chuma I."/>
            <person name="Tosa Y."/>
            <person name="Chen Y.H."/>
            <person name="Li J.Y."/>
            <person name="Li M.Y."/>
            <person name="Jade Lu M.Y."/>
            <person name="Nakayashiki H."/>
            <person name="Li W.H."/>
        </authorList>
    </citation>
    <scope>NUCLEOTIDE SEQUENCE [LARGE SCALE GENOMIC DNA]</scope>
    <source>
        <strain evidence="1">MZ5-1-6</strain>
    </source>
</reference>
<evidence type="ECO:0000313" key="1">
    <source>
        <dbReference type="EMBL" id="QBZ62260.1"/>
    </source>
</evidence>
<accession>A0A4P7NJT6</accession>
<organism evidence="1 2">
    <name type="scientific">Pyricularia oryzae</name>
    <name type="common">Rice blast fungus</name>
    <name type="synonym">Magnaporthe oryzae</name>
    <dbReference type="NCBI Taxonomy" id="318829"/>
    <lineage>
        <taxon>Eukaryota</taxon>
        <taxon>Fungi</taxon>
        <taxon>Dikarya</taxon>
        <taxon>Ascomycota</taxon>
        <taxon>Pezizomycotina</taxon>
        <taxon>Sordariomycetes</taxon>
        <taxon>Sordariomycetidae</taxon>
        <taxon>Magnaporthales</taxon>
        <taxon>Pyriculariaceae</taxon>
        <taxon>Pyricularia</taxon>
    </lineage>
</organism>
<gene>
    <name evidence="1" type="ORF">PoMZ_11137</name>
</gene>
<proteinExistence type="predicted"/>
<dbReference type="AlphaFoldDB" id="A0A4P7NJT6"/>
<dbReference type="Gene3D" id="3.40.50.1820">
    <property type="entry name" value="alpha/beta hydrolase"/>
    <property type="match status" value="1"/>
</dbReference>
<dbReference type="Proteomes" id="UP000294847">
    <property type="component" value="Chromosome 5"/>
</dbReference>
<dbReference type="EMBL" id="CP034208">
    <property type="protein sequence ID" value="QBZ62260.1"/>
    <property type="molecule type" value="Genomic_DNA"/>
</dbReference>
<name>A0A4P7NJT6_PYROR</name>